<reference evidence="1 2" key="1">
    <citation type="submission" date="2020-03" db="EMBL/GenBank/DDBJ databases">
        <title>Genomic Encyclopedia of Type Strains, Phase IV (KMG-IV): sequencing the most valuable type-strain genomes for metagenomic binning, comparative biology and taxonomic classification.</title>
        <authorList>
            <person name="Goeker M."/>
        </authorList>
    </citation>
    <scope>NUCLEOTIDE SEQUENCE [LARGE SCALE GENOMIC DNA]</scope>
    <source>
        <strain evidence="1 2">DSM 19867</strain>
    </source>
</reference>
<dbReference type="EMBL" id="JAASRM010000001">
    <property type="protein sequence ID" value="NIK89156.1"/>
    <property type="molecule type" value="Genomic_DNA"/>
</dbReference>
<dbReference type="AlphaFoldDB" id="A0A846N0D9"/>
<protein>
    <recommendedName>
        <fullName evidence="3">DUF2948 family protein</fullName>
    </recommendedName>
</protein>
<evidence type="ECO:0000313" key="2">
    <source>
        <dbReference type="Proteomes" id="UP000570514"/>
    </source>
</evidence>
<dbReference type="Proteomes" id="UP000570514">
    <property type="component" value="Unassembled WGS sequence"/>
</dbReference>
<gene>
    <name evidence="1" type="ORF">FHS83_002474</name>
</gene>
<proteinExistence type="predicted"/>
<comment type="caution">
    <text evidence="1">The sequence shown here is derived from an EMBL/GenBank/DDBJ whole genome shotgun (WGS) entry which is preliminary data.</text>
</comment>
<name>A0A846N0D9_9PROT</name>
<organism evidence="1 2">
    <name type="scientific">Rhizomicrobium palustre</name>
    <dbReference type="NCBI Taxonomy" id="189966"/>
    <lineage>
        <taxon>Bacteria</taxon>
        <taxon>Pseudomonadati</taxon>
        <taxon>Pseudomonadota</taxon>
        <taxon>Alphaproteobacteria</taxon>
        <taxon>Micropepsales</taxon>
        <taxon>Micropepsaceae</taxon>
        <taxon>Rhizomicrobium</taxon>
    </lineage>
</organism>
<dbReference type="RefSeq" id="WP_167083269.1">
    <property type="nucleotide sequence ID" value="NZ_BAAADC010000001.1"/>
</dbReference>
<accession>A0A846N0D9</accession>
<sequence length="148" mass="15697">MTNTLLTLAAEDAEDLEILSARLQDAVGKVGDFKFLPKARRFVAVLNRFQWENGKKGDQRVRAGLHFDNVLNVRSKNIKMGAPGAILSLLAIRFTPGGAADSENPAGLVELVFSGGGVIALDVECISAGLADVSGPWAARGRPSHEEG</sequence>
<dbReference type="Pfam" id="PF11164">
    <property type="entry name" value="DUF2948"/>
    <property type="match status" value="1"/>
</dbReference>
<evidence type="ECO:0000313" key="1">
    <source>
        <dbReference type="EMBL" id="NIK89156.1"/>
    </source>
</evidence>
<keyword evidence="2" id="KW-1185">Reference proteome</keyword>
<dbReference type="InterPro" id="IPR021335">
    <property type="entry name" value="DUF2948"/>
</dbReference>
<evidence type="ECO:0008006" key="3">
    <source>
        <dbReference type="Google" id="ProtNLM"/>
    </source>
</evidence>